<reference evidence="2 3" key="1">
    <citation type="submission" date="2024-02" db="EMBL/GenBank/DDBJ databases">
        <title>The whole genome sequence of five bacterial samples isolated from Abu Dhabi Sabkha-shore region.</title>
        <authorList>
            <person name="Sudalaimuthuasari N."/>
            <person name="Sarfraz B."/>
            <person name="Tuyisabe J.D."/>
            <person name="Mugisha Ntwali L.D.M."/>
            <person name="Ali A.I.A.A."/>
            <person name="Almansoori S.Z.A."/>
            <person name="Alajami H.S.A."/>
            <person name="Almeqbaali A.A.S."/>
            <person name="Kundu B."/>
            <person name="Saeed E.E."/>
            <person name="Sukumarinath V."/>
            <person name="Mishra A.K."/>
            <person name="Hazzouri K.M."/>
            <person name="Almaskari R."/>
            <person name="Sharma A.K."/>
            <person name="Amiri K.M.A."/>
        </authorList>
    </citation>
    <scope>NUCLEOTIDE SEQUENCE [LARGE SCALE GENOMIC DNA]</scope>
    <source>
        <strain evidence="3">kcgeb_sd</strain>
    </source>
</reference>
<keyword evidence="1" id="KW-0472">Membrane</keyword>
<keyword evidence="1" id="KW-1133">Transmembrane helix</keyword>
<gene>
    <name evidence="2" type="ORF">V5F89_03735</name>
</gene>
<name>A0ABZ2DB40_9SPHN</name>
<organism evidence="2 3">
    <name type="scientific">Pelagerythrobacter marensis</name>
    <dbReference type="NCBI Taxonomy" id="543877"/>
    <lineage>
        <taxon>Bacteria</taxon>
        <taxon>Pseudomonadati</taxon>
        <taxon>Pseudomonadota</taxon>
        <taxon>Alphaproteobacteria</taxon>
        <taxon>Sphingomonadales</taxon>
        <taxon>Erythrobacteraceae</taxon>
        <taxon>Pelagerythrobacter</taxon>
    </lineage>
</organism>
<dbReference type="RefSeq" id="WP_338446915.1">
    <property type="nucleotide sequence ID" value="NZ_CP144918.1"/>
</dbReference>
<evidence type="ECO:0000313" key="2">
    <source>
        <dbReference type="EMBL" id="WWA48029.1"/>
    </source>
</evidence>
<keyword evidence="3" id="KW-1185">Reference proteome</keyword>
<proteinExistence type="predicted"/>
<dbReference type="Proteomes" id="UP001335183">
    <property type="component" value="Chromosome"/>
</dbReference>
<dbReference type="EMBL" id="CP144918">
    <property type="protein sequence ID" value="WWA48029.1"/>
    <property type="molecule type" value="Genomic_DNA"/>
</dbReference>
<sequence>MPAIRPFLWAIAVFAVALLDIADVLPGWATIAAVLTLPFMAAVSGMRCRYAAGGDR</sequence>
<keyword evidence="1" id="KW-0812">Transmembrane</keyword>
<evidence type="ECO:0000313" key="3">
    <source>
        <dbReference type="Proteomes" id="UP001335183"/>
    </source>
</evidence>
<feature type="transmembrane region" description="Helical" evidence="1">
    <location>
        <begin position="32"/>
        <end position="52"/>
    </location>
</feature>
<accession>A0ABZ2DB40</accession>
<protein>
    <submittedName>
        <fullName evidence="2">Uncharacterized protein</fullName>
    </submittedName>
</protein>
<evidence type="ECO:0000256" key="1">
    <source>
        <dbReference type="SAM" id="Phobius"/>
    </source>
</evidence>